<name>A0AAV9NID6_9EURO</name>
<evidence type="ECO:0000256" key="1">
    <source>
        <dbReference type="SAM" id="MobiDB-lite"/>
    </source>
</evidence>
<comment type="caution">
    <text evidence="2">The sequence shown here is derived from an EMBL/GenBank/DDBJ whole genome shotgun (WGS) entry which is preliminary data.</text>
</comment>
<dbReference type="EMBL" id="JAVRRD010000008">
    <property type="protein sequence ID" value="KAK5056104.1"/>
    <property type="molecule type" value="Genomic_DNA"/>
</dbReference>
<sequence>MIDYEAQRQANMLHKQQLLEQLSLASSDPSRAPTKPITSTAATPHSTKKRRVAQILPMRTSARIAAAPIKTYNENTLNNDGSFRRTKVTRSRTMRTPPTIKIESKIEPINDQATLPPPLTLTRTTSLSDLLDHWNKWSPTAPQPTLTSSGYWYFEDHPNFTPNKSPLEILLEGAFGGSYFSSWYSRTLGLTLEDDYLHTLPKDWLHELSPHAKYLTSPIYTPTLNKFQVPCGQTLTEWEAAGWLNFEFDPRGWFEWYIRFFLGRRCDDDDRQIKRWIRCVGPKGRWKRILLKKYIDMGVTSVYADQDDEDIQVSPVIHQTCHHWAYEVRQDDLDHAWAERRRQY</sequence>
<evidence type="ECO:0000313" key="2">
    <source>
        <dbReference type="EMBL" id="KAK5056104.1"/>
    </source>
</evidence>
<evidence type="ECO:0000313" key="3">
    <source>
        <dbReference type="Proteomes" id="UP001358417"/>
    </source>
</evidence>
<reference evidence="2 3" key="1">
    <citation type="submission" date="2023-08" db="EMBL/GenBank/DDBJ databases">
        <title>Black Yeasts Isolated from many extreme environments.</title>
        <authorList>
            <person name="Coleine C."/>
            <person name="Stajich J.E."/>
            <person name="Selbmann L."/>
        </authorList>
    </citation>
    <scope>NUCLEOTIDE SEQUENCE [LARGE SCALE GENOMIC DNA]</scope>
    <source>
        <strain evidence="2 3">CCFEE 5792</strain>
    </source>
</reference>
<dbReference type="PANTHER" id="PTHR37948:SF1">
    <property type="entry name" value="BLL5189 PROTEIN"/>
    <property type="match status" value="1"/>
</dbReference>
<dbReference type="PANTHER" id="PTHR37948">
    <property type="entry name" value="ZGC:113208"/>
    <property type="match status" value="1"/>
</dbReference>
<keyword evidence="3" id="KW-1185">Reference proteome</keyword>
<protein>
    <submittedName>
        <fullName evidence="2">Uncharacterized protein</fullName>
    </submittedName>
</protein>
<accession>A0AAV9NID6</accession>
<organism evidence="2 3">
    <name type="scientific">Exophiala bonariae</name>
    <dbReference type="NCBI Taxonomy" id="1690606"/>
    <lineage>
        <taxon>Eukaryota</taxon>
        <taxon>Fungi</taxon>
        <taxon>Dikarya</taxon>
        <taxon>Ascomycota</taxon>
        <taxon>Pezizomycotina</taxon>
        <taxon>Eurotiomycetes</taxon>
        <taxon>Chaetothyriomycetidae</taxon>
        <taxon>Chaetothyriales</taxon>
        <taxon>Herpotrichiellaceae</taxon>
        <taxon>Exophiala</taxon>
    </lineage>
</organism>
<feature type="compositionally biased region" description="Basic residues" evidence="1">
    <location>
        <begin position="84"/>
        <end position="93"/>
    </location>
</feature>
<feature type="region of interest" description="Disordered" evidence="1">
    <location>
        <begin position="25"/>
        <end position="50"/>
    </location>
</feature>
<dbReference type="AlphaFoldDB" id="A0AAV9NID6"/>
<feature type="region of interest" description="Disordered" evidence="1">
    <location>
        <begin position="74"/>
        <end position="94"/>
    </location>
</feature>
<gene>
    <name evidence="2" type="ORF">LTR84_012657</name>
</gene>
<dbReference type="GeneID" id="89980799"/>
<proteinExistence type="predicted"/>
<dbReference type="Proteomes" id="UP001358417">
    <property type="component" value="Unassembled WGS sequence"/>
</dbReference>
<dbReference type="RefSeq" id="XP_064708074.1">
    <property type="nucleotide sequence ID" value="XM_064856174.1"/>
</dbReference>
<feature type="compositionally biased region" description="Polar residues" evidence="1">
    <location>
        <begin position="36"/>
        <end position="45"/>
    </location>
</feature>